<organism evidence="1">
    <name type="scientific">viral metagenome</name>
    <dbReference type="NCBI Taxonomy" id="1070528"/>
    <lineage>
        <taxon>unclassified sequences</taxon>
        <taxon>metagenomes</taxon>
        <taxon>organismal metagenomes</taxon>
    </lineage>
</organism>
<dbReference type="AlphaFoldDB" id="A0A6C0JS29"/>
<evidence type="ECO:0000313" key="1">
    <source>
        <dbReference type="EMBL" id="QHU08565.1"/>
    </source>
</evidence>
<sequence>MDEVTAVYVKLGRQSIRIKRSLVYEALQTSILALLATLRSLIRYDPVVSAPLNRVYTTYFYSTENLTKHSEKPCTNLDILGKGKYPLPASLRVPKYVSIPCSIDYRKFKLDLSNVSGLKLKSDCAVEFKGLLTKNLASLKCLEIDVFHNSMNYLHLPSLMKLKIGLLTNNAWEFISMFKDISLVVTSMEELKLNKRVRFKSLKLGVSPTTQIAEIMAWSRVMSLELSEFIDEGVNIDFSDLDCSSLKLDVSSQGFIDYLLRTQCRLSNVKKLTLTGVQSIDFVMLQCFPNLTSLSLIEPADEVMERVFRDSRWLSSKLNTLEVGMDSDMRAVIEFEK</sequence>
<reference evidence="1" key="1">
    <citation type="journal article" date="2020" name="Nature">
        <title>Giant virus diversity and host interactions through global metagenomics.</title>
        <authorList>
            <person name="Schulz F."/>
            <person name="Roux S."/>
            <person name="Paez-Espino D."/>
            <person name="Jungbluth S."/>
            <person name="Walsh D.A."/>
            <person name="Denef V.J."/>
            <person name="McMahon K.D."/>
            <person name="Konstantinidis K.T."/>
            <person name="Eloe-Fadrosh E.A."/>
            <person name="Kyrpides N.C."/>
            <person name="Woyke T."/>
        </authorList>
    </citation>
    <scope>NUCLEOTIDE SEQUENCE</scope>
    <source>
        <strain evidence="1">GVMAG-S-1063924-116</strain>
    </source>
</reference>
<dbReference type="EMBL" id="MN740698">
    <property type="protein sequence ID" value="QHU08565.1"/>
    <property type="molecule type" value="Genomic_DNA"/>
</dbReference>
<name>A0A6C0JS29_9ZZZZ</name>
<proteinExistence type="predicted"/>
<accession>A0A6C0JS29</accession>
<protein>
    <submittedName>
        <fullName evidence="1">Uncharacterized protein</fullName>
    </submittedName>
</protein>